<evidence type="ECO:0000256" key="3">
    <source>
        <dbReference type="ARBA" id="ARBA00011270"/>
    </source>
</evidence>
<evidence type="ECO:0000256" key="4">
    <source>
        <dbReference type="ARBA" id="ARBA00022605"/>
    </source>
</evidence>
<evidence type="ECO:0000256" key="8">
    <source>
        <dbReference type="ARBA" id="ARBA00049047"/>
    </source>
</evidence>
<dbReference type="InterPro" id="IPR011060">
    <property type="entry name" value="RibuloseP-bd_barrel"/>
</dbReference>
<evidence type="ECO:0000313" key="11">
    <source>
        <dbReference type="EMBL" id="TQV75568.1"/>
    </source>
</evidence>
<sequence>MTDRYQQCFANLKSNNEGAFVPFVMLGDPNLDLCYQIITTLIDSGADALELGIPFSDPIADGPVIQAAAIRALENEATVARCFNLIANIRKDYPQIPIGLLVYSNLVVGNSVDNFYRQASESGVDSILVADVPTLESERFINAANSNNIQPIFIATPNATEETLKKVAHLGAGYTYLLSRAGVTGTETQAEMPVEGIIDSLKRFGAPPSLLGFGISSPAQVKQAIESGADGAISGSAVVKIIEQHKDDPATLLNKLGEFVEAMKQATKSSIVTG</sequence>
<evidence type="ECO:0000256" key="9">
    <source>
        <dbReference type="HAMAP-Rule" id="MF_00131"/>
    </source>
</evidence>
<dbReference type="Gene3D" id="3.20.20.70">
    <property type="entry name" value="Aldolase class I"/>
    <property type="match status" value="1"/>
</dbReference>
<dbReference type="RefSeq" id="WP_142942182.1">
    <property type="nucleotide sequence ID" value="NZ_VIKR01000002.1"/>
</dbReference>
<dbReference type="PANTHER" id="PTHR43406">
    <property type="entry name" value="TRYPTOPHAN SYNTHASE, ALPHA CHAIN"/>
    <property type="match status" value="1"/>
</dbReference>
<comment type="pathway">
    <text evidence="2 9">Amino-acid biosynthesis; L-tryptophan biosynthesis; L-tryptophan from chorismate: step 5/5.</text>
</comment>
<dbReference type="FunFam" id="3.20.20.70:FF:000037">
    <property type="entry name" value="Tryptophan synthase alpha chain"/>
    <property type="match status" value="1"/>
</dbReference>
<evidence type="ECO:0000313" key="12">
    <source>
        <dbReference type="Proteomes" id="UP000317839"/>
    </source>
</evidence>
<dbReference type="Pfam" id="PF00290">
    <property type="entry name" value="Trp_syntA"/>
    <property type="match status" value="1"/>
</dbReference>
<comment type="caution">
    <text evidence="11">The sequence shown here is derived from an EMBL/GenBank/DDBJ whole genome shotgun (WGS) entry which is preliminary data.</text>
</comment>
<keyword evidence="6 9" id="KW-0057">Aromatic amino acid biosynthesis</keyword>
<comment type="function">
    <text evidence="1 9">The alpha subunit is responsible for the aldol cleavage of indoleglycerol phosphate to indole and glyceraldehyde 3-phosphate.</text>
</comment>
<comment type="catalytic activity">
    <reaction evidence="8 9">
        <text>(1S,2R)-1-C-(indol-3-yl)glycerol 3-phosphate + L-serine = D-glyceraldehyde 3-phosphate + L-tryptophan + H2O</text>
        <dbReference type="Rhea" id="RHEA:10532"/>
        <dbReference type="ChEBI" id="CHEBI:15377"/>
        <dbReference type="ChEBI" id="CHEBI:33384"/>
        <dbReference type="ChEBI" id="CHEBI:57912"/>
        <dbReference type="ChEBI" id="CHEBI:58866"/>
        <dbReference type="ChEBI" id="CHEBI:59776"/>
        <dbReference type="EC" id="4.2.1.20"/>
    </reaction>
</comment>
<dbReference type="EMBL" id="VIKR01000002">
    <property type="protein sequence ID" value="TQV75568.1"/>
    <property type="molecule type" value="Genomic_DNA"/>
</dbReference>
<dbReference type="UniPathway" id="UPA00035">
    <property type="reaction ID" value="UER00044"/>
</dbReference>
<keyword evidence="7 9" id="KW-0456">Lyase</keyword>
<dbReference type="HAMAP" id="MF_00131">
    <property type="entry name" value="Trp_synth_alpha"/>
    <property type="match status" value="1"/>
</dbReference>
<dbReference type="PROSITE" id="PS00167">
    <property type="entry name" value="TRP_SYNTHASE_ALPHA"/>
    <property type="match status" value="1"/>
</dbReference>
<keyword evidence="12" id="KW-1185">Reference proteome</keyword>
<feature type="active site" description="Proton acceptor" evidence="9">
    <location>
        <position position="50"/>
    </location>
</feature>
<dbReference type="Proteomes" id="UP000317839">
    <property type="component" value="Unassembled WGS sequence"/>
</dbReference>
<keyword evidence="5 9" id="KW-0822">Tryptophan biosynthesis</keyword>
<evidence type="ECO:0000256" key="1">
    <source>
        <dbReference type="ARBA" id="ARBA00003365"/>
    </source>
</evidence>
<comment type="subunit">
    <text evidence="3 9">Tetramer of two alpha and two beta chains.</text>
</comment>
<dbReference type="InterPro" id="IPR018204">
    <property type="entry name" value="Trp_synthase_alpha_AS"/>
</dbReference>
<gene>
    <name evidence="9 11" type="primary">trpA</name>
    <name evidence="11" type="ORF">FLL45_11690</name>
</gene>
<evidence type="ECO:0000256" key="5">
    <source>
        <dbReference type="ARBA" id="ARBA00022822"/>
    </source>
</evidence>
<dbReference type="PANTHER" id="PTHR43406:SF1">
    <property type="entry name" value="TRYPTOPHAN SYNTHASE ALPHA CHAIN, CHLOROPLASTIC"/>
    <property type="match status" value="1"/>
</dbReference>
<evidence type="ECO:0000256" key="10">
    <source>
        <dbReference type="RuleBase" id="RU003662"/>
    </source>
</evidence>
<evidence type="ECO:0000256" key="7">
    <source>
        <dbReference type="ARBA" id="ARBA00023239"/>
    </source>
</evidence>
<dbReference type="AlphaFoldDB" id="A0A545TEB7"/>
<dbReference type="InterPro" id="IPR013785">
    <property type="entry name" value="Aldolase_TIM"/>
</dbReference>
<name>A0A545TEB7_9GAMM</name>
<protein>
    <recommendedName>
        <fullName evidence="9">Tryptophan synthase alpha chain</fullName>
        <ecNumber evidence="9">4.2.1.20</ecNumber>
    </recommendedName>
</protein>
<evidence type="ECO:0000256" key="2">
    <source>
        <dbReference type="ARBA" id="ARBA00004733"/>
    </source>
</evidence>
<dbReference type="GO" id="GO:0004834">
    <property type="term" value="F:tryptophan synthase activity"/>
    <property type="evidence" value="ECO:0007669"/>
    <property type="project" value="UniProtKB-UniRule"/>
</dbReference>
<dbReference type="InterPro" id="IPR002028">
    <property type="entry name" value="Trp_synthase_suA"/>
</dbReference>
<feature type="active site" description="Proton acceptor" evidence="9">
    <location>
        <position position="61"/>
    </location>
</feature>
<dbReference type="EC" id="4.2.1.20" evidence="9"/>
<reference evidence="11 12" key="1">
    <citation type="submission" date="2019-06" db="EMBL/GenBank/DDBJ databases">
        <title>Draft genome of Aliikangiella marina GYP-15.</title>
        <authorList>
            <person name="Wang G."/>
        </authorList>
    </citation>
    <scope>NUCLEOTIDE SEQUENCE [LARGE SCALE GENOMIC DNA]</scope>
    <source>
        <strain evidence="11 12">GYP-15</strain>
    </source>
</reference>
<evidence type="ECO:0000256" key="6">
    <source>
        <dbReference type="ARBA" id="ARBA00023141"/>
    </source>
</evidence>
<accession>A0A545TEB7</accession>
<dbReference type="OrthoDB" id="9804578at2"/>
<comment type="similarity">
    <text evidence="9 10">Belongs to the TrpA family.</text>
</comment>
<dbReference type="NCBIfam" id="TIGR00262">
    <property type="entry name" value="trpA"/>
    <property type="match status" value="1"/>
</dbReference>
<dbReference type="SUPFAM" id="SSF51366">
    <property type="entry name" value="Ribulose-phoshate binding barrel"/>
    <property type="match status" value="1"/>
</dbReference>
<dbReference type="GO" id="GO:0005829">
    <property type="term" value="C:cytosol"/>
    <property type="evidence" value="ECO:0007669"/>
    <property type="project" value="TreeGrafter"/>
</dbReference>
<proteinExistence type="inferred from homology"/>
<dbReference type="CDD" id="cd04724">
    <property type="entry name" value="Tryptophan_synthase_alpha"/>
    <property type="match status" value="1"/>
</dbReference>
<keyword evidence="4 9" id="KW-0028">Amino-acid biosynthesis</keyword>
<organism evidence="11 12">
    <name type="scientific">Aliikangiella marina</name>
    <dbReference type="NCBI Taxonomy" id="1712262"/>
    <lineage>
        <taxon>Bacteria</taxon>
        <taxon>Pseudomonadati</taxon>
        <taxon>Pseudomonadota</taxon>
        <taxon>Gammaproteobacteria</taxon>
        <taxon>Oceanospirillales</taxon>
        <taxon>Pleioneaceae</taxon>
        <taxon>Aliikangiella</taxon>
    </lineage>
</organism>